<evidence type="ECO:0000256" key="1">
    <source>
        <dbReference type="ARBA" id="ARBA00001933"/>
    </source>
</evidence>
<comment type="caution">
    <text evidence="6">The sequence shown here is derived from an EMBL/GenBank/DDBJ whole genome shotgun (WGS) entry which is preliminary data.</text>
</comment>
<dbReference type="InterPro" id="IPR023927">
    <property type="entry name" value="SbnA"/>
</dbReference>
<dbReference type="CDD" id="cd01561">
    <property type="entry name" value="CBS_like"/>
    <property type="match status" value="1"/>
</dbReference>
<comment type="subunit">
    <text evidence="2">Homodimer.</text>
</comment>
<reference evidence="6 7" key="1">
    <citation type="submission" date="2013-05" db="EMBL/GenBank/DDBJ databases">
        <title>Genome assembly of Chondromyces apiculatus DSM 436.</title>
        <authorList>
            <person name="Sharma G."/>
            <person name="Khatri I."/>
            <person name="Kaur C."/>
            <person name="Mayilraj S."/>
            <person name="Subramanian S."/>
        </authorList>
    </citation>
    <scope>NUCLEOTIDE SEQUENCE [LARGE SCALE GENOMIC DNA]</scope>
    <source>
        <strain evidence="6 7">DSM 436</strain>
    </source>
</reference>
<feature type="domain" description="Tryptophan synthase beta chain-like PALP" evidence="5">
    <location>
        <begin position="61"/>
        <end position="324"/>
    </location>
</feature>
<dbReference type="eggNOG" id="COG0031">
    <property type="taxonomic scope" value="Bacteria"/>
</dbReference>
<keyword evidence="7" id="KW-1185">Reference proteome</keyword>
<dbReference type="InterPro" id="IPR036052">
    <property type="entry name" value="TrpB-like_PALP_sf"/>
</dbReference>
<dbReference type="Gene3D" id="3.40.50.1100">
    <property type="match status" value="2"/>
</dbReference>
<dbReference type="Pfam" id="PF00291">
    <property type="entry name" value="PALP"/>
    <property type="match status" value="1"/>
</dbReference>
<dbReference type="Proteomes" id="UP000019678">
    <property type="component" value="Unassembled WGS sequence"/>
</dbReference>
<dbReference type="EMBL" id="ASRX01000027">
    <property type="protein sequence ID" value="EYF05055.1"/>
    <property type="molecule type" value="Genomic_DNA"/>
</dbReference>
<dbReference type="InterPro" id="IPR050214">
    <property type="entry name" value="Cys_Synth/Cystath_Beta-Synth"/>
</dbReference>
<dbReference type="GO" id="GO:0016740">
    <property type="term" value="F:transferase activity"/>
    <property type="evidence" value="ECO:0007669"/>
    <property type="project" value="UniProtKB-KW"/>
</dbReference>
<comment type="cofactor">
    <cofactor evidence="1">
        <name>pyridoxal 5'-phosphate</name>
        <dbReference type="ChEBI" id="CHEBI:597326"/>
    </cofactor>
</comment>
<evidence type="ECO:0000256" key="4">
    <source>
        <dbReference type="ARBA" id="ARBA00022898"/>
    </source>
</evidence>
<name>A0A017T8E9_9BACT</name>
<evidence type="ECO:0000313" key="6">
    <source>
        <dbReference type="EMBL" id="EYF05055.1"/>
    </source>
</evidence>
<dbReference type="GO" id="GO:1901605">
    <property type="term" value="P:alpha-amino acid metabolic process"/>
    <property type="evidence" value="ECO:0007669"/>
    <property type="project" value="UniProtKB-ARBA"/>
</dbReference>
<proteinExistence type="predicted"/>
<evidence type="ECO:0000313" key="7">
    <source>
        <dbReference type="Proteomes" id="UP000019678"/>
    </source>
</evidence>
<evidence type="ECO:0000256" key="3">
    <source>
        <dbReference type="ARBA" id="ARBA00022679"/>
    </source>
</evidence>
<protein>
    <submittedName>
        <fullName evidence="6">Cysteine synthase</fullName>
    </submittedName>
</protein>
<sequence>MTRFSSLAPLLRRRRRLQCFCFELSPDSGPFHMLHEDSAPVSSSSPRGKLFQRLRSLEQSLGSPPIVQLDARHLNLFAKLEGQNLVGSVKDRAAYWMLRAAILRGDVTEGSTIVESSSGNFALALAYFCKQLGLRFIPVIDPNVSRLYETRLRGSCATVVKVTERDDTGGFLKTRLEKVAELCREIPGAFWPNQYENLDIADAHYRCTAKEIVGSFQQLDYAFIGVGTGGTIAGVSRALKERFRGITIVAVDAEGSVIFGGAPRKRHIPGLGSSIVPGLLRHAHIDEVMTVSEVETVRGCRELVSRHGLFLGGSSGTVFAAVSRYFAGEGATRRGARPNVLFLCPDGGKAYQSTIYNDDWARWLAANHGERPCGLPAAQARRTFQPALAA</sequence>
<organism evidence="6 7">
    <name type="scientific">Chondromyces apiculatus DSM 436</name>
    <dbReference type="NCBI Taxonomy" id="1192034"/>
    <lineage>
        <taxon>Bacteria</taxon>
        <taxon>Pseudomonadati</taxon>
        <taxon>Myxococcota</taxon>
        <taxon>Polyangia</taxon>
        <taxon>Polyangiales</taxon>
        <taxon>Polyangiaceae</taxon>
        <taxon>Chondromyces</taxon>
    </lineage>
</organism>
<dbReference type="STRING" id="1192034.CAP_3645"/>
<gene>
    <name evidence="6" type="ORF">CAP_3645</name>
</gene>
<accession>A0A017T8E9</accession>
<evidence type="ECO:0000259" key="5">
    <source>
        <dbReference type="Pfam" id="PF00291"/>
    </source>
</evidence>
<dbReference type="AlphaFoldDB" id="A0A017T8E9"/>
<dbReference type="PANTHER" id="PTHR10314">
    <property type="entry name" value="CYSTATHIONINE BETA-SYNTHASE"/>
    <property type="match status" value="1"/>
</dbReference>
<dbReference type="SUPFAM" id="SSF53686">
    <property type="entry name" value="Tryptophan synthase beta subunit-like PLP-dependent enzymes"/>
    <property type="match status" value="1"/>
</dbReference>
<dbReference type="NCBIfam" id="TIGR03945">
    <property type="entry name" value="PLP_SbnA_fam"/>
    <property type="match status" value="1"/>
</dbReference>
<dbReference type="InterPro" id="IPR001926">
    <property type="entry name" value="TrpB-like_PALP"/>
</dbReference>
<evidence type="ECO:0000256" key="2">
    <source>
        <dbReference type="ARBA" id="ARBA00011738"/>
    </source>
</evidence>
<keyword evidence="4" id="KW-0663">Pyridoxal phosphate</keyword>
<keyword evidence="3" id="KW-0808">Transferase</keyword>